<dbReference type="SUPFAM" id="SSF47095">
    <property type="entry name" value="HMG-box"/>
    <property type="match status" value="1"/>
</dbReference>
<dbReference type="SMART" id="SM00398">
    <property type="entry name" value="HMG"/>
    <property type="match status" value="1"/>
</dbReference>
<dbReference type="PROSITE" id="PS50118">
    <property type="entry name" value="HMG_BOX_2"/>
    <property type="match status" value="1"/>
</dbReference>
<comment type="caution">
    <text evidence="6">The sequence shown here is derived from an EMBL/GenBank/DDBJ whole genome shotgun (WGS) entry which is preliminary data.</text>
</comment>
<feature type="domain" description="HMG box" evidence="5">
    <location>
        <begin position="82"/>
        <end position="153"/>
    </location>
</feature>
<keyword evidence="1 3" id="KW-0238">DNA-binding</keyword>
<dbReference type="InterPro" id="IPR009071">
    <property type="entry name" value="HMG_box_dom"/>
</dbReference>
<reference evidence="6 7" key="1">
    <citation type="submission" date="2024-02" db="EMBL/GenBank/DDBJ databases">
        <title>A draft genome for the cacao thread blight pathogen Marasmius crinis-equi.</title>
        <authorList>
            <person name="Cohen S.P."/>
            <person name="Baruah I.K."/>
            <person name="Amoako-Attah I."/>
            <person name="Bukari Y."/>
            <person name="Meinhardt L.W."/>
            <person name="Bailey B.A."/>
        </authorList>
    </citation>
    <scope>NUCLEOTIDE SEQUENCE [LARGE SCALE GENOMIC DNA]</scope>
    <source>
        <strain evidence="6 7">GH-76</strain>
    </source>
</reference>
<accession>A0ABR3FGT3</accession>
<feature type="compositionally biased region" description="Polar residues" evidence="4">
    <location>
        <begin position="36"/>
        <end position="63"/>
    </location>
</feature>
<evidence type="ECO:0000259" key="5">
    <source>
        <dbReference type="PROSITE" id="PS50118"/>
    </source>
</evidence>
<evidence type="ECO:0000256" key="4">
    <source>
        <dbReference type="SAM" id="MobiDB-lite"/>
    </source>
</evidence>
<name>A0ABR3FGT3_9AGAR</name>
<dbReference type="CDD" id="cd01389">
    <property type="entry name" value="HMG-box_ROX1-like"/>
    <property type="match status" value="1"/>
</dbReference>
<dbReference type="PANTHER" id="PTHR45789:SF2">
    <property type="entry name" value="FI18025P1"/>
    <property type="match status" value="1"/>
</dbReference>
<dbReference type="EMBL" id="JBAHYK010000385">
    <property type="protein sequence ID" value="KAL0574568.1"/>
    <property type="molecule type" value="Genomic_DNA"/>
</dbReference>
<sequence>MPATTRSVTKTAAPSHLTFTENVTPRSYVQDRDSADQLQSLDLEQLNELRSSMESTPQGSASQPAKKRRRGPAHRRVSQGHIPRPPNAFMLFRQYYVKQHRPGTTFTDGQQEQSLSKAIGQVWHDLSASEKAEWTKKALVEKEIHKKKFPDYVYKPIHKKRKRVDGASDDKPKPKAPKRRHTSDEFSRRRSLTFATLDFEKQRDYQIRRNKYLTKQLKLGYKHEELAPMMKKYDEYYIPRYEQGLESISPIGSDDGFFDDDTEFHSDSATLLDHEEAVWGPRLKLDVPSPSVSCMSSPATNLYSLSSSPAPSGIASQEAPFTLPTVPNMHLLAPPEESSSSSGWGFQHLRRSSSVPPLYIPWDSASGPSSYDFNMGEASMASASTPLTPVESLSHSNFLPTDMELDYGQMSVEHRSLIGGRRASSAGGTRRSWGTLNKLAAGASGYSQDWAMAGASNDADQWSQWGWMPTEAGVVGEELPEVEGGLFQPNFDLSQAASSPKTEADISESLSPLESPIPTTVAPHSLLYGPGQIPIMAPQPVSPVPVQQFDPAVASFHPTPAAHELIMDSEFHCGPGDALVYPPEVVDQ</sequence>
<dbReference type="InterPro" id="IPR051356">
    <property type="entry name" value="SOX/SOX-like_TF"/>
</dbReference>
<evidence type="ECO:0000313" key="7">
    <source>
        <dbReference type="Proteomes" id="UP001465976"/>
    </source>
</evidence>
<evidence type="ECO:0000313" key="6">
    <source>
        <dbReference type="EMBL" id="KAL0574568.1"/>
    </source>
</evidence>
<feature type="compositionally biased region" description="Polar residues" evidence="4">
    <location>
        <begin position="1"/>
        <end position="27"/>
    </location>
</feature>
<dbReference type="Pfam" id="PF00505">
    <property type="entry name" value="HMG_box"/>
    <property type="match status" value="1"/>
</dbReference>
<feature type="region of interest" description="Disordered" evidence="4">
    <location>
        <begin position="160"/>
        <end position="187"/>
    </location>
</feature>
<gene>
    <name evidence="6" type="ORF">V5O48_007380</name>
</gene>
<evidence type="ECO:0000256" key="2">
    <source>
        <dbReference type="ARBA" id="ARBA00023242"/>
    </source>
</evidence>
<feature type="compositionally biased region" description="Basic residues" evidence="4">
    <location>
        <begin position="65"/>
        <end position="78"/>
    </location>
</feature>
<feature type="compositionally biased region" description="Basic and acidic residues" evidence="4">
    <location>
        <begin position="164"/>
        <end position="173"/>
    </location>
</feature>
<dbReference type="PANTHER" id="PTHR45789">
    <property type="entry name" value="FI18025P1"/>
    <property type="match status" value="1"/>
</dbReference>
<feature type="DNA-binding region" description="HMG box" evidence="3">
    <location>
        <begin position="82"/>
        <end position="153"/>
    </location>
</feature>
<dbReference type="Proteomes" id="UP001465976">
    <property type="component" value="Unassembled WGS sequence"/>
</dbReference>
<protein>
    <recommendedName>
        <fullName evidence="5">HMG box domain-containing protein</fullName>
    </recommendedName>
</protein>
<feature type="region of interest" description="Disordered" evidence="4">
    <location>
        <begin position="1"/>
        <end position="86"/>
    </location>
</feature>
<evidence type="ECO:0000256" key="3">
    <source>
        <dbReference type="PROSITE-ProRule" id="PRU00267"/>
    </source>
</evidence>
<keyword evidence="7" id="KW-1185">Reference proteome</keyword>
<proteinExistence type="predicted"/>
<evidence type="ECO:0000256" key="1">
    <source>
        <dbReference type="ARBA" id="ARBA00023125"/>
    </source>
</evidence>
<dbReference type="Gene3D" id="1.10.30.10">
    <property type="entry name" value="High mobility group box domain"/>
    <property type="match status" value="1"/>
</dbReference>
<dbReference type="InterPro" id="IPR036910">
    <property type="entry name" value="HMG_box_dom_sf"/>
</dbReference>
<keyword evidence="2 3" id="KW-0539">Nucleus</keyword>
<organism evidence="6 7">
    <name type="scientific">Marasmius crinis-equi</name>
    <dbReference type="NCBI Taxonomy" id="585013"/>
    <lineage>
        <taxon>Eukaryota</taxon>
        <taxon>Fungi</taxon>
        <taxon>Dikarya</taxon>
        <taxon>Basidiomycota</taxon>
        <taxon>Agaricomycotina</taxon>
        <taxon>Agaricomycetes</taxon>
        <taxon>Agaricomycetidae</taxon>
        <taxon>Agaricales</taxon>
        <taxon>Marasmiineae</taxon>
        <taxon>Marasmiaceae</taxon>
        <taxon>Marasmius</taxon>
    </lineage>
</organism>